<dbReference type="PANTHER" id="PTHR33993">
    <property type="entry name" value="GLYOXALASE-RELATED"/>
    <property type="match status" value="1"/>
</dbReference>
<dbReference type="PROSITE" id="PS51819">
    <property type="entry name" value="VOC"/>
    <property type="match status" value="2"/>
</dbReference>
<dbReference type="Proteomes" id="UP001206895">
    <property type="component" value="Unassembled WGS sequence"/>
</dbReference>
<dbReference type="SUPFAM" id="SSF54593">
    <property type="entry name" value="Glyoxalase/Bleomycin resistance protein/Dihydroxybiphenyl dioxygenase"/>
    <property type="match status" value="2"/>
</dbReference>
<dbReference type="Gene3D" id="3.10.180.10">
    <property type="entry name" value="2,3-Dihydroxybiphenyl 1,2-Dioxygenase, domain 1"/>
    <property type="match status" value="2"/>
</dbReference>
<evidence type="ECO:0000259" key="1">
    <source>
        <dbReference type="PROSITE" id="PS51819"/>
    </source>
</evidence>
<dbReference type="PANTHER" id="PTHR33993:SF10">
    <property type="entry name" value="CONSERVED PROTEIN"/>
    <property type="match status" value="1"/>
</dbReference>
<keyword evidence="3" id="KW-1185">Reference proteome</keyword>
<dbReference type="InterPro" id="IPR029068">
    <property type="entry name" value="Glyas_Bleomycin-R_OHBP_Dase"/>
</dbReference>
<evidence type="ECO:0000313" key="2">
    <source>
        <dbReference type="EMBL" id="MCP2175171.1"/>
    </source>
</evidence>
<sequence length="266" mass="27896">MTDYSAPLGAPIWMDLMSSDPAGAADFYRATFGWEVEAPPREEFGGYQNFTLHGRRVAGLSPHMEGAGGPPNIWSVYLHTADAEATAAAATEAGGTVIVPPMAVGSEGTMLLLADTAGAAIGFWQPNVHTGFAEWGVHGAPYWFDCLSKDYAASQAFYPPVTGARLEEVGSGGDADAQGPDFYSQVFNGEMSYSGIMNASTMLPPEAPSFWQMYVTVDDVAATVKQVTSLGGSVMMPADETPYGTLAAVTDPFGANFCLGHPPAGM</sequence>
<dbReference type="InterPro" id="IPR037523">
    <property type="entry name" value="VOC_core"/>
</dbReference>
<dbReference type="EMBL" id="JAMTCJ010000001">
    <property type="protein sequence ID" value="MCP2175171.1"/>
    <property type="molecule type" value="Genomic_DNA"/>
</dbReference>
<dbReference type="InterPro" id="IPR052164">
    <property type="entry name" value="Anthracycline_SecMetBiosynth"/>
</dbReference>
<dbReference type="Pfam" id="PF00903">
    <property type="entry name" value="Glyoxalase"/>
    <property type="match status" value="2"/>
</dbReference>
<feature type="domain" description="VOC" evidence="1">
    <location>
        <begin position="140"/>
        <end position="262"/>
    </location>
</feature>
<feature type="domain" description="VOC" evidence="1">
    <location>
        <begin position="10"/>
        <end position="126"/>
    </location>
</feature>
<accession>A0ABT1HE64</accession>
<comment type="caution">
    <text evidence="2">The sequence shown here is derived from an EMBL/GenBank/DDBJ whole genome shotgun (WGS) entry which is preliminary data.</text>
</comment>
<reference evidence="2 3" key="1">
    <citation type="submission" date="2022-06" db="EMBL/GenBank/DDBJ databases">
        <title>Genomic Encyclopedia of Archaeal and Bacterial Type Strains, Phase II (KMG-II): from individual species to whole genera.</title>
        <authorList>
            <person name="Goeker M."/>
        </authorList>
    </citation>
    <scope>NUCLEOTIDE SEQUENCE [LARGE SCALE GENOMIC DNA]</scope>
    <source>
        <strain evidence="2 3">DSM 44693</strain>
    </source>
</reference>
<evidence type="ECO:0000313" key="3">
    <source>
        <dbReference type="Proteomes" id="UP001206895"/>
    </source>
</evidence>
<dbReference type="InterPro" id="IPR004360">
    <property type="entry name" value="Glyas_Fos-R_dOase_dom"/>
</dbReference>
<name>A0ABT1HE64_9NOCA</name>
<dbReference type="RefSeq" id="WP_253660172.1">
    <property type="nucleotide sequence ID" value="NZ_BAAAJQ010000001.1"/>
</dbReference>
<protein>
    <recommendedName>
        <fullName evidence="1">VOC domain-containing protein</fullName>
    </recommendedName>
</protein>
<proteinExistence type="predicted"/>
<gene>
    <name evidence="2" type="ORF">LX13_000978</name>
</gene>
<organism evidence="2 3">
    <name type="scientific">Williamsia maris</name>
    <dbReference type="NCBI Taxonomy" id="72806"/>
    <lineage>
        <taxon>Bacteria</taxon>
        <taxon>Bacillati</taxon>
        <taxon>Actinomycetota</taxon>
        <taxon>Actinomycetes</taxon>
        <taxon>Mycobacteriales</taxon>
        <taxon>Nocardiaceae</taxon>
        <taxon>Williamsia</taxon>
    </lineage>
</organism>